<proteinExistence type="predicted"/>
<reference evidence="2 3" key="1">
    <citation type="submission" date="2016-10" db="EMBL/GenBank/DDBJ databases">
        <authorList>
            <person name="de Groot N.N."/>
        </authorList>
    </citation>
    <scope>NUCLEOTIDE SEQUENCE [LARGE SCALE GENOMIC DNA]</scope>
    <source>
        <strain evidence="2 3">Vu-144</strain>
    </source>
</reference>
<dbReference type="Proteomes" id="UP000199041">
    <property type="component" value="Unassembled WGS sequence"/>
</dbReference>
<dbReference type="STRING" id="551991.SAMN05192529_11525"/>
<dbReference type="NCBIfam" id="TIGR02284">
    <property type="entry name" value="PA2169 family four-helix-bundle protein"/>
    <property type="match status" value="1"/>
</dbReference>
<feature type="domain" description="DUF2383" evidence="1">
    <location>
        <begin position="7"/>
        <end position="115"/>
    </location>
</feature>
<sequence>MTINDKTIERLNNLIQINEDRKEGYRKAREQSDDLSLQSLFDQFANQSGKNIVDLSVAVESYGGVPKNDTSISGDAYRAWMDVKDALTTNQRKTVLASCERGEDAAVNTYRNILKSSDELDNNLIGLVTMQSRDIEKAHDQIKTLRDNA</sequence>
<dbReference type="InterPro" id="IPR016920">
    <property type="entry name" value="UCP029477"/>
</dbReference>
<evidence type="ECO:0000313" key="2">
    <source>
        <dbReference type="EMBL" id="SEA36054.1"/>
    </source>
</evidence>
<dbReference type="Pfam" id="PF09537">
    <property type="entry name" value="DUF2383"/>
    <property type="match status" value="1"/>
</dbReference>
<dbReference type="AlphaFoldDB" id="A0A1H4AK67"/>
<evidence type="ECO:0000313" key="3">
    <source>
        <dbReference type="Proteomes" id="UP000199041"/>
    </source>
</evidence>
<dbReference type="Gene3D" id="1.20.1260.10">
    <property type="match status" value="1"/>
</dbReference>
<dbReference type="PIRSF" id="PIRSF029477">
    <property type="entry name" value="UCP029477"/>
    <property type="match status" value="1"/>
</dbReference>
<evidence type="ECO:0000259" key="1">
    <source>
        <dbReference type="Pfam" id="PF09537"/>
    </source>
</evidence>
<dbReference type="EMBL" id="FNQY01000015">
    <property type="protein sequence ID" value="SEA36054.1"/>
    <property type="molecule type" value="Genomic_DNA"/>
</dbReference>
<gene>
    <name evidence="2" type="ORF">SAMN05192529_11525</name>
</gene>
<protein>
    <recommendedName>
        <fullName evidence="1">DUF2383 domain-containing protein</fullName>
    </recommendedName>
</protein>
<dbReference type="InterPro" id="IPR011971">
    <property type="entry name" value="CHP02284"/>
</dbReference>
<dbReference type="InterPro" id="IPR012347">
    <property type="entry name" value="Ferritin-like"/>
</dbReference>
<dbReference type="OrthoDB" id="282393at2"/>
<accession>A0A1H4AK67</accession>
<dbReference type="RefSeq" id="WP_091399147.1">
    <property type="nucleotide sequence ID" value="NZ_FNQY01000015.1"/>
</dbReference>
<name>A0A1H4AK67_9BACT</name>
<keyword evidence="3" id="KW-1185">Reference proteome</keyword>
<dbReference type="InterPro" id="IPR019052">
    <property type="entry name" value="DUF2383"/>
</dbReference>
<organism evidence="2 3">
    <name type="scientific">Arachidicoccus rhizosphaerae</name>
    <dbReference type="NCBI Taxonomy" id="551991"/>
    <lineage>
        <taxon>Bacteria</taxon>
        <taxon>Pseudomonadati</taxon>
        <taxon>Bacteroidota</taxon>
        <taxon>Chitinophagia</taxon>
        <taxon>Chitinophagales</taxon>
        <taxon>Chitinophagaceae</taxon>
        <taxon>Arachidicoccus</taxon>
    </lineage>
</organism>